<dbReference type="InterPro" id="IPR029305">
    <property type="entry name" value="FANCI_S1-cap"/>
</dbReference>
<dbReference type="PANTHER" id="PTHR21818">
    <property type="entry name" value="BC025462 PROTEIN"/>
    <property type="match status" value="1"/>
</dbReference>
<dbReference type="Pfam" id="PF14675">
    <property type="entry name" value="FANCI_S1"/>
    <property type="match status" value="1"/>
</dbReference>
<feature type="domain" description="FANCI solenoid 1" evidence="3">
    <location>
        <begin position="64"/>
        <end position="284"/>
    </location>
</feature>
<dbReference type="Pfam" id="PF14674">
    <property type="entry name" value="FANCI_S1-cap"/>
    <property type="match status" value="1"/>
</dbReference>
<dbReference type="KEGG" id="lak:106181968"/>
<dbReference type="InterPro" id="IPR029308">
    <property type="entry name" value="FANCI_S1"/>
</dbReference>
<dbReference type="InterPro" id="IPR029314">
    <property type="entry name" value="FANCI_S4"/>
</dbReference>
<evidence type="ECO:0000313" key="10">
    <source>
        <dbReference type="RefSeq" id="XP_013422004.1"/>
    </source>
</evidence>
<dbReference type="PANTHER" id="PTHR21818:SF0">
    <property type="entry name" value="FANCONI ANEMIA GROUP I PROTEIN"/>
    <property type="match status" value="1"/>
</dbReference>
<dbReference type="Pfam" id="PF14678">
    <property type="entry name" value="FANCI_S4"/>
    <property type="match status" value="1"/>
</dbReference>
<organism evidence="9 10">
    <name type="scientific">Lingula anatina</name>
    <name type="common">Brachiopod</name>
    <name type="synonym">Lingula unguis</name>
    <dbReference type="NCBI Taxonomy" id="7574"/>
    <lineage>
        <taxon>Eukaryota</taxon>
        <taxon>Metazoa</taxon>
        <taxon>Spiralia</taxon>
        <taxon>Lophotrochozoa</taxon>
        <taxon>Brachiopoda</taxon>
        <taxon>Linguliformea</taxon>
        <taxon>Lingulata</taxon>
        <taxon>Lingulida</taxon>
        <taxon>Linguloidea</taxon>
        <taxon>Lingulidae</taxon>
        <taxon>Lingula</taxon>
    </lineage>
</organism>
<dbReference type="Pfam" id="PF14677">
    <property type="entry name" value="FANCI_S3"/>
    <property type="match status" value="1"/>
</dbReference>
<dbReference type="OrthoDB" id="195089at2759"/>
<dbReference type="FunCoup" id="A0A1S3KHQ1">
    <property type="interactions" value="985"/>
</dbReference>
<feature type="region of interest" description="Disordered" evidence="1">
    <location>
        <begin position="1296"/>
        <end position="1356"/>
    </location>
</feature>
<gene>
    <name evidence="10" type="primary">LOC106181968</name>
</gene>
<sequence length="1356" mass="152052">MDKKILSLFDEGTVAPLTELLTGISENELTSLINNRALRGKGDPVALVRAILYGSPCISTDNVQRRLLVYKVCIGLLQGNEIQSKVAAELVGLLMLEVDNFPGRSLAELAGDYVDSIKNGTASGGKSLELFPKVLSAIASQEVIAYAGNEVKGPEYKSHILNTMCASKWDPKSVIPLATIFRDIPVTSDELQFLINKIMRMFKDVDFDELPPLVYQLLLLSTKGHKRLVLEGISKFFIKQDKISEQKRIGQKDVIDLLEDDSMTVDQLRQTEGNIILHITFATKQDQELGREFIKYLKSNQQCSSGEVLAPFNLALALSIARIHRFEEQIYDFLKAAILRSFKDRERQQESWWVREMVPVNADVAEMVLQTVKNSVFGWDHVTQGLVQLGFTLMDAYGPKSAFGKMEVKAQCSHVTPSQNACNLGAKMLLETFKAHEVVRGEILEEILNRVITKATAPVSHFLDLLSATVRSAPQILLESLPKVREAFDYLSFLPASTALGLLKAVQPLLKLSVTLKDALLLVLRKAMFSRQIESRRIAVGGFLLVLKHFNVLGGLPSSQCSQEISSSQVHVEVHSRFNQSGNEALCLEILGNLRRCLTQQADVRLNLYEGLYEVQCRNTKLGQPILEMLLSQLKRYYESAVDVNPPLKLDLCIQAQGDQVFLTEPLAHLIACIQQCVCKVSEVRGQDEEEEEDGGAESQLEDMLESITCRMIKSEMEDFELDKSADFSLTSGVGVKNNIFAILVLGVYEVLIEYSFSTGDYGVKKFEDVIRLYQNYHTLSEVLKTAAGAGKKGKGAGTKTARSLLTMRFAVQMLKALYSDSIPSHQESLAILRQNTDFVKFVVNVAMQKLQQINDQGKCDGVEGENKEKLFTYCCTMARVFLQESTTYLESPGRENKKEKGRRLSDMHLEAFATIVNIICTRYEENLPEFLRAIDINLAGDAEDMDEEDLMYMHCKKIQRLVMCVIEAGDEDDRSVKDIIPLINILGQLGKHLKPDREQFTQFRSWINRLCAEQNIDDVSVVKVLLSLQFKILCHVEALPSLIRDFSQDIHSQLGDIDQEVEVEKRTHYAIVNQHTAAPCVLNLVLHQIESELDHTDWVISRLKAELQASVDSSAGLTQRESLEKNVCGRLGVFITAFHELVQSAVPPGGCVEGLLKEITKMYEVLAALTKFYLSMYTQRAGHMSARFEKLVKLSGTYLTQQVYAMITFIQASQAEQLQQGGPKKDKKKNGSASVQVGKARVLKESKFIPNLIFSIEQYEKFLIQLTKKSKVNLMEHIKLTTSRDFRINTAALETAMEHQSSSDNDTEEENTPSEEDEENEPPNKKTKVIKEDGQAKKPKLSKLSRGKKVVKHSS</sequence>
<evidence type="ECO:0000313" key="9">
    <source>
        <dbReference type="Proteomes" id="UP000085678"/>
    </source>
</evidence>
<feature type="compositionally biased region" description="Basic residues" evidence="1">
    <location>
        <begin position="1338"/>
        <end position="1356"/>
    </location>
</feature>
<feature type="domain" description="FANCI solenoid 3" evidence="5">
    <location>
        <begin position="806"/>
        <end position="1029"/>
    </location>
</feature>
<evidence type="ECO:0000259" key="7">
    <source>
        <dbReference type="Pfam" id="PF14679"/>
    </source>
</evidence>
<evidence type="ECO:0000256" key="1">
    <source>
        <dbReference type="SAM" id="MobiDB-lite"/>
    </source>
</evidence>
<feature type="domain" description="FANCI solenoid 1 cap" evidence="2">
    <location>
        <begin position="1"/>
        <end position="54"/>
    </location>
</feature>
<feature type="domain" description="FANCI helical" evidence="8">
    <location>
        <begin position="558"/>
        <end position="785"/>
    </location>
</feature>
<dbReference type="GO" id="GO:0070182">
    <property type="term" value="F:DNA polymerase binding"/>
    <property type="evidence" value="ECO:0007669"/>
    <property type="project" value="TreeGrafter"/>
</dbReference>
<evidence type="ECO:0000259" key="4">
    <source>
        <dbReference type="Pfam" id="PF14676"/>
    </source>
</evidence>
<protein>
    <submittedName>
        <fullName evidence="10">Fanconi anemia group I protein-like</fullName>
    </submittedName>
</protein>
<evidence type="ECO:0000259" key="2">
    <source>
        <dbReference type="Pfam" id="PF14674"/>
    </source>
</evidence>
<dbReference type="Pfam" id="PF14676">
    <property type="entry name" value="FANCI_S2"/>
    <property type="match status" value="1"/>
</dbReference>
<evidence type="ECO:0000259" key="5">
    <source>
        <dbReference type="Pfam" id="PF14677"/>
    </source>
</evidence>
<dbReference type="RefSeq" id="XP_013422004.1">
    <property type="nucleotide sequence ID" value="XM_013566550.1"/>
</dbReference>
<dbReference type="GeneID" id="106181968"/>
<dbReference type="InterPro" id="IPR029315">
    <property type="entry name" value="FANCI_S2"/>
</dbReference>
<feature type="domain" description="FANCI helical" evidence="7">
    <location>
        <begin position="288"/>
        <end position="374"/>
    </location>
</feature>
<dbReference type="InterPro" id="IPR029310">
    <property type="entry name" value="FANCI_HD1"/>
</dbReference>
<feature type="domain" description="FANCI solenoid 4" evidence="6">
    <location>
        <begin position="1044"/>
        <end position="1295"/>
    </location>
</feature>
<evidence type="ECO:0000259" key="6">
    <source>
        <dbReference type="Pfam" id="PF14678"/>
    </source>
</evidence>
<dbReference type="InParanoid" id="A0A1S3KHQ1"/>
<evidence type="ECO:0000259" key="3">
    <source>
        <dbReference type="Pfam" id="PF14675"/>
    </source>
</evidence>
<proteinExistence type="predicted"/>
<keyword evidence="9" id="KW-1185">Reference proteome</keyword>
<feature type="compositionally biased region" description="Acidic residues" evidence="1">
    <location>
        <begin position="1306"/>
        <end position="1322"/>
    </location>
</feature>
<dbReference type="GO" id="GO:0006281">
    <property type="term" value="P:DNA repair"/>
    <property type="evidence" value="ECO:0007669"/>
    <property type="project" value="InterPro"/>
</dbReference>
<accession>A0A1S3KHQ1</accession>
<reference evidence="10" key="1">
    <citation type="submission" date="2025-08" db="UniProtKB">
        <authorList>
            <consortium name="RefSeq"/>
        </authorList>
    </citation>
    <scope>IDENTIFICATION</scope>
    <source>
        <tissue evidence="10">Gonads</tissue>
    </source>
</reference>
<dbReference type="InterPro" id="IPR026171">
    <property type="entry name" value="FANCI"/>
</dbReference>
<feature type="domain" description="FANCI solenoid 2" evidence="4">
    <location>
        <begin position="382"/>
        <end position="544"/>
    </location>
</feature>
<dbReference type="CDD" id="cd11720">
    <property type="entry name" value="FANCI"/>
    <property type="match status" value="1"/>
</dbReference>
<dbReference type="InterPro" id="IPR029312">
    <property type="entry name" value="FANCI_HD2"/>
</dbReference>
<name>A0A1S3KHQ1_LINAN</name>
<dbReference type="Pfam" id="PF14679">
    <property type="entry name" value="FANCI_HD1"/>
    <property type="match status" value="1"/>
</dbReference>
<dbReference type="STRING" id="7574.A0A1S3KHQ1"/>
<evidence type="ECO:0000259" key="8">
    <source>
        <dbReference type="Pfam" id="PF14680"/>
    </source>
</evidence>
<dbReference type="Pfam" id="PF14680">
    <property type="entry name" value="FANCI_HD2"/>
    <property type="match status" value="1"/>
</dbReference>
<dbReference type="InterPro" id="IPR029313">
    <property type="entry name" value="FANCI_S3"/>
</dbReference>
<dbReference type="Proteomes" id="UP000085678">
    <property type="component" value="Unplaced"/>
</dbReference>